<dbReference type="Gene3D" id="2.40.50.100">
    <property type="match status" value="1"/>
</dbReference>
<organism evidence="11 12">
    <name type="scientific">Pseudoalteromonas tetraodonis</name>
    <dbReference type="NCBI Taxonomy" id="43659"/>
    <lineage>
        <taxon>Bacteria</taxon>
        <taxon>Pseudomonadati</taxon>
        <taxon>Pseudomonadota</taxon>
        <taxon>Gammaproteobacteria</taxon>
        <taxon>Alteromonadales</taxon>
        <taxon>Pseudoalteromonadaceae</taxon>
        <taxon>Pseudoalteromonas</taxon>
    </lineage>
</organism>
<sequence>MDIRKIKKLIELVEESGIAELEITEGEESVRINRNNMSAGPAYAQFAPQQYAPAPAPAVAPAAPVAESEVPAAGPTGHQVKSPMVGSFYAAASPEAPAYVEVGSQVKVGDTLCIVEAMKMMNQIESDKAGTVKAILVENGEPVEFDQPLFIIE</sequence>
<evidence type="ECO:0000259" key="10">
    <source>
        <dbReference type="PROSITE" id="PS50968"/>
    </source>
</evidence>
<evidence type="ECO:0000256" key="8">
    <source>
        <dbReference type="ARBA" id="ARBA00023267"/>
    </source>
</evidence>
<dbReference type="Proteomes" id="UP000075763">
    <property type="component" value="Unassembled WGS sequence"/>
</dbReference>
<dbReference type="PROSITE" id="PS00188">
    <property type="entry name" value="BIOTIN"/>
    <property type="match status" value="1"/>
</dbReference>
<evidence type="ECO:0000256" key="4">
    <source>
        <dbReference type="ARBA" id="ARBA00022516"/>
    </source>
</evidence>
<dbReference type="RefSeq" id="WP_013466032.1">
    <property type="nucleotide sequence ID" value="NZ_JBKEFA010000016.1"/>
</dbReference>
<evidence type="ECO:0000256" key="5">
    <source>
        <dbReference type="ARBA" id="ARBA00022832"/>
    </source>
</evidence>
<reference evidence="11 12" key="1">
    <citation type="submission" date="2016-03" db="EMBL/GenBank/DDBJ databases">
        <authorList>
            <person name="Zhang H."/>
            <person name="Liu R."/>
            <person name="Wang M."/>
            <person name="Wang H."/>
            <person name="Wang L."/>
            <person name="Song L."/>
        </authorList>
    </citation>
    <scope>NUCLEOTIDE SEQUENCE [LARGE SCALE GENOMIC DNA]</scope>
    <source>
        <strain evidence="11 12">DSM 16099</strain>
    </source>
</reference>
<dbReference type="EMBL" id="LVCN01000045">
    <property type="protein sequence ID" value="KYL32562.1"/>
    <property type="molecule type" value="Genomic_DNA"/>
</dbReference>
<gene>
    <name evidence="11" type="ORF">A2I96_03405</name>
</gene>
<keyword evidence="5 9" id="KW-0276">Fatty acid metabolism</keyword>
<evidence type="ECO:0000256" key="1">
    <source>
        <dbReference type="ARBA" id="ARBA00003761"/>
    </source>
</evidence>
<dbReference type="FunFam" id="2.40.50.100:FF:000003">
    <property type="entry name" value="Acetyl-CoA carboxylase biotin carboxyl carrier protein"/>
    <property type="match status" value="1"/>
</dbReference>
<dbReference type="Pfam" id="PF00364">
    <property type="entry name" value="Biotin_lipoyl"/>
    <property type="match status" value="1"/>
</dbReference>
<dbReference type="InterPro" id="IPR050709">
    <property type="entry name" value="Biotin_Carboxyl_Carrier/Decarb"/>
</dbReference>
<evidence type="ECO:0000313" key="11">
    <source>
        <dbReference type="EMBL" id="KYL32562.1"/>
    </source>
</evidence>
<dbReference type="GO" id="GO:0006633">
    <property type="term" value="P:fatty acid biosynthetic process"/>
    <property type="evidence" value="ECO:0007669"/>
    <property type="project" value="UniProtKB-KW"/>
</dbReference>
<dbReference type="InterPro" id="IPR001249">
    <property type="entry name" value="AcCoA_biotinCC"/>
</dbReference>
<proteinExistence type="predicted"/>
<evidence type="ECO:0000256" key="3">
    <source>
        <dbReference type="ARBA" id="ARBA00017562"/>
    </source>
</evidence>
<dbReference type="NCBIfam" id="TIGR00531">
    <property type="entry name" value="BCCP"/>
    <property type="match status" value="1"/>
</dbReference>
<dbReference type="CDD" id="cd06850">
    <property type="entry name" value="biotinyl_domain"/>
    <property type="match status" value="1"/>
</dbReference>
<dbReference type="SUPFAM" id="SSF51230">
    <property type="entry name" value="Single hybrid motif"/>
    <property type="match status" value="1"/>
</dbReference>
<keyword evidence="7 9" id="KW-0275">Fatty acid biosynthesis</keyword>
<dbReference type="GeneID" id="99696087"/>
<dbReference type="PANTHER" id="PTHR45266">
    <property type="entry name" value="OXALOACETATE DECARBOXYLASE ALPHA CHAIN"/>
    <property type="match status" value="1"/>
</dbReference>
<accession>A0ABD4EKV3</accession>
<keyword evidence="6 9" id="KW-0443">Lipid metabolism</keyword>
<evidence type="ECO:0000313" key="12">
    <source>
        <dbReference type="Proteomes" id="UP000075763"/>
    </source>
</evidence>
<name>A0ABD4EKV3_9GAMM</name>
<evidence type="ECO:0000256" key="7">
    <source>
        <dbReference type="ARBA" id="ARBA00023160"/>
    </source>
</evidence>
<dbReference type="PANTHER" id="PTHR45266:SF3">
    <property type="entry name" value="OXALOACETATE DECARBOXYLASE ALPHA CHAIN"/>
    <property type="match status" value="1"/>
</dbReference>
<dbReference type="PROSITE" id="PS50968">
    <property type="entry name" value="BIOTINYL_LIPOYL"/>
    <property type="match status" value="1"/>
</dbReference>
<dbReference type="InterPro" id="IPR011053">
    <property type="entry name" value="Single_hybrid_motif"/>
</dbReference>
<feature type="domain" description="Lipoyl-binding" evidence="10">
    <location>
        <begin position="77"/>
        <end position="153"/>
    </location>
</feature>
<dbReference type="InterPro" id="IPR000089">
    <property type="entry name" value="Biotin_lipoyl"/>
</dbReference>
<protein>
    <recommendedName>
        <fullName evidence="3 9">Biotin carboxyl carrier protein of acetyl-CoA carboxylase</fullName>
    </recommendedName>
</protein>
<evidence type="ECO:0000256" key="6">
    <source>
        <dbReference type="ARBA" id="ARBA00023098"/>
    </source>
</evidence>
<keyword evidence="8 9" id="KW-0092">Biotin</keyword>
<dbReference type="AlphaFoldDB" id="A0ABD4EKV3"/>
<evidence type="ECO:0000256" key="2">
    <source>
        <dbReference type="ARBA" id="ARBA00005194"/>
    </source>
</evidence>
<comment type="function">
    <text evidence="1 9">This protein is a component of the acetyl coenzyme A carboxylase complex; first, biotin carboxylase catalyzes the carboxylation of the carrier protein and then the transcarboxylase transfers the carboxyl group to form malonyl-CoA.</text>
</comment>
<comment type="pathway">
    <text evidence="2 9">Lipid metabolism; fatty acid biosynthesis.</text>
</comment>
<evidence type="ECO:0000256" key="9">
    <source>
        <dbReference type="RuleBase" id="RU364072"/>
    </source>
</evidence>
<comment type="caution">
    <text evidence="11">The sequence shown here is derived from an EMBL/GenBank/DDBJ whole genome shotgun (WGS) entry which is preliminary data.</text>
</comment>
<dbReference type="PRINTS" id="PR01071">
    <property type="entry name" value="ACOABIOTINCC"/>
</dbReference>
<dbReference type="InterPro" id="IPR001882">
    <property type="entry name" value="Biotin_BS"/>
</dbReference>
<keyword evidence="4 9" id="KW-0444">Lipid biosynthesis</keyword>